<dbReference type="AlphaFoldDB" id="S8A7T0"/>
<evidence type="ECO:0000313" key="1">
    <source>
        <dbReference type="EMBL" id="EPS38864.1"/>
    </source>
</evidence>
<dbReference type="Proteomes" id="UP000015100">
    <property type="component" value="Unassembled WGS sequence"/>
</dbReference>
<accession>S8A7T0</accession>
<keyword evidence="2" id="KW-1185">Reference proteome</keyword>
<evidence type="ECO:0000313" key="2">
    <source>
        <dbReference type="Proteomes" id="UP000015100"/>
    </source>
</evidence>
<name>S8A7T0_DACHA</name>
<proteinExistence type="predicted"/>
<gene>
    <name evidence="1" type="ORF">H072_7367</name>
</gene>
<sequence>MEPISQQGGFVSNPYASADLLIDLRRPPEYKIRSGYQGVGDERFLAVEDLLQRDIKFIVNVVNSTAREQYLVELYFGAPHSDILLTTTHFNRNYNDPNNGMHITRDIKITRSQMKKARARMQTKPHRDSLFYFEFRFKEQTIRTTGILAGFGHFGPYEDRMTLKIGCGSRQALISRGAEHSQGGNPVWEAANTQAIALRLSKASSLQTYASPAFDEQDASAVSSNATTSSLVELDGSSRYTPGPHETDRYNFFAMESLANVDDMTPIELRQEVIRLRTILAQVSISENNPVTGFSQQPGGLAVSSYNYVRRDISKAGLD</sequence>
<dbReference type="EMBL" id="AQGS01000522">
    <property type="protein sequence ID" value="EPS38864.1"/>
    <property type="molecule type" value="Genomic_DNA"/>
</dbReference>
<reference evidence="1 2" key="1">
    <citation type="journal article" date="2013" name="PLoS Genet.">
        <title>Genomic mechanisms accounting for the adaptation to parasitism in nematode-trapping fungi.</title>
        <authorList>
            <person name="Meerupati T."/>
            <person name="Andersson K.M."/>
            <person name="Friman E."/>
            <person name="Kumar D."/>
            <person name="Tunlid A."/>
            <person name="Ahren D."/>
        </authorList>
    </citation>
    <scope>NUCLEOTIDE SEQUENCE [LARGE SCALE GENOMIC DNA]</scope>
    <source>
        <strain evidence="1 2">CBS 200.50</strain>
    </source>
</reference>
<reference evidence="2" key="2">
    <citation type="submission" date="2013-04" db="EMBL/GenBank/DDBJ databases">
        <title>Genomic mechanisms accounting for the adaptation to parasitism in nematode-trapping fungi.</title>
        <authorList>
            <person name="Ahren D.G."/>
        </authorList>
    </citation>
    <scope>NUCLEOTIDE SEQUENCE [LARGE SCALE GENOMIC DNA]</scope>
    <source>
        <strain evidence="2">CBS 200.50</strain>
    </source>
</reference>
<comment type="caution">
    <text evidence="1">The sequence shown here is derived from an EMBL/GenBank/DDBJ whole genome shotgun (WGS) entry which is preliminary data.</text>
</comment>
<organism evidence="1 2">
    <name type="scientific">Dactylellina haptotyla (strain CBS 200.50)</name>
    <name type="common">Nematode-trapping fungus</name>
    <name type="synonym">Monacrosporium haptotylum</name>
    <dbReference type="NCBI Taxonomy" id="1284197"/>
    <lineage>
        <taxon>Eukaryota</taxon>
        <taxon>Fungi</taxon>
        <taxon>Dikarya</taxon>
        <taxon>Ascomycota</taxon>
        <taxon>Pezizomycotina</taxon>
        <taxon>Orbiliomycetes</taxon>
        <taxon>Orbiliales</taxon>
        <taxon>Orbiliaceae</taxon>
        <taxon>Dactylellina</taxon>
    </lineage>
</organism>
<dbReference type="HOGENOM" id="CLU_871597_0_0_1"/>
<protein>
    <submittedName>
        <fullName evidence="1">Uncharacterized protein</fullName>
    </submittedName>
</protein>